<evidence type="ECO:0000313" key="2">
    <source>
        <dbReference type="Proteomes" id="UP000254771"/>
    </source>
</evidence>
<dbReference type="AlphaFoldDB" id="A0A370DNT9"/>
<sequence length="308" mass="34801">MTIERFIVFLLIILTSFGCFAEEYTIRSSILNVMNERNLHELLVNKSKEKKHEASGVLFANNSFFIVFDNHSRVARIDSDLHKAELFGTATKGIGYEGISHDNVNSKFYLIEESNDNDGALNARINITNNKFSLEKKKWLKYNFQKNNKGFEGITTVVKDNNSYILALCEGNDCDAGSASKINGAGRIKVFEKKQKKWKYVASIRLPRTLEFIDYSGIDINSDNMLAITSQESSAIFVAGLDLMNWKVVDDGVVYRFPKNVNGNVVYCNIEGVAWIATDQLVTVSDAKKGYQQEQCKEKEQSIHIVSM</sequence>
<name>A0A370DNT9_9GAMM</name>
<keyword evidence="2" id="KW-1185">Reference proteome</keyword>
<comment type="caution">
    <text evidence="1">The sequence shown here is derived from an EMBL/GenBank/DDBJ whole genome shotgun (WGS) entry which is preliminary data.</text>
</comment>
<protein>
    <recommendedName>
        <fullName evidence="3">Phytase-like domain-containing protein</fullName>
    </recommendedName>
</protein>
<evidence type="ECO:0000313" key="1">
    <source>
        <dbReference type="EMBL" id="RDH85806.1"/>
    </source>
</evidence>
<reference evidence="1 2" key="1">
    <citation type="journal article" date="2018" name="ISME J.">
        <title>Endosymbiont genomes yield clues of tubeworm success.</title>
        <authorList>
            <person name="Li Y."/>
            <person name="Liles M.R."/>
            <person name="Halanych K.M."/>
        </authorList>
    </citation>
    <scope>NUCLEOTIDE SEQUENCE [LARGE SCALE GENOMIC DNA]</scope>
    <source>
        <strain evidence="1">A1462</strain>
    </source>
</reference>
<accession>A0A370DNT9</accession>
<dbReference type="PROSITE" id="PS51257">
    <property type="entry name" value="PROKAR_LIPOPROTEIN"/>
    <property type="match status" value="1"/>
</dbReference>
<evidence type="ECO:0008006" key="3">
    <source>
        <dbReference type="Google" id="ProtNLM"/>
    </source>
</evidence>
<gene>
    <name evidence="1" type="ORF">DIZ78_10145</name>
</gene>
<dbReference type="Proteomes" id="UP000254771">
    <property type="component" value="Unassembled WGS sequence"/>
</dbReference>
<dbReference type="EMBL" id="QFXE01000012">
    <property type="protein sequence ID" value="RDH85806.1"/>
    <property type="molecule type" value="Genomic_DNA"/>
</dbReference>
<proteinExistence type="predicted"/>
<organism evidence="1 2">
    <name type="scientific">endosymbiont of Escarpia spicata</name>
    <dbReference type="NCBI Taxonomy" id="2200908"/>
    <lineage>
        <taxon>Bacteria</taxon>
        <taxon>Pseudomonadati</taxon>
        <taxon>Pseudomonadota</taxon>
        <taxon>Gammaproteobacteria</taxon>
        <taxon>sulfur-oxidizing symbionts</taxon>
    </lineage>
</organism>